<dbReference type="PANTHER" id="PTHR11959:SF1">
    <property type="entry name" value="4-HYDROXYPHENYLPYRUVATE DIOXYGENASE"/>
    <property type="match status" value="1"/>
</dbReference>
<keyword evidence="3" id="KW-0479">Metal-binding</keyword>
<keyword evidence="5" id="KW-0408">Iron</keyword>
<keyword evidence="8" id="KW-1185">Reference proteome</keyword>
<dbReference type="InterPro" id="IPR037523">
    <property type="entry name" value="VOC_core"/>
</dbReference>
<comment type="cofactor">
    <cofactor evidence="1">
        <name>Fe cation</name>
        <dbReference type="ChEBI" id="CHEBI:24875"/>
    </cofactor>
</comment>
<evidence type="ECO:0000256" key="5">
    <source>
        <dbReference type="ARBA" id="ARBA00023004"/>
    </source>
</evidence>
<feature type="domain" description="VOC" evidence="6">
    <location>
        <begin position="5"/>
        <end position="121"/>
    </location>
</feature>
<proteinExistence type="inferred from homology"/>
<dbReference type="EMBL" id="JBJVNE010000042">
    <property type="protein sequence ID" value="MFM9653227.1"/>
    <property type="molecule type" value="Genomic_DNA"/>
</dbReference>
<dbReference type="InterPro" id="IPR004360">
    <property type="entry name" value="Glyas_Fos-R_dOase_dom"/>
</dbReference>
<evidence type="ECO:0000256" key="1">
    <source>
        <dbReference type="ARBA" id="ARBA00001962"/>
    </source>
</evidence>
<dbReference type="PANTHER" id="PTHR11959">
    <property type="entry name" value="4-HYDROXYPHENYLPYRUVATE DIOXYGENASE"/>
    <property type="match status" value="1"/>
</dbReference>
<comment type="caution">
    <text evidence="7">The sequence shown here is derived from an EMBL/GenBank/DDBJ whole genome shotgun (WGS) entry which is preliminary data.</text>
</comment>
<dbReference type="Gene3D" id="3.10.180.10">
    <property type="entry name" value="2,3-Dihydroxybiphenyl 1,2-Dioxygenase, domain 1"/>
    <property type="match status" value="2"/>
</dbReference>
<dbReference type="InterPro" id="IPR041736">
    <property type="entry name" value="4OHPhenylPyrv_dOase_N"/>
</dbReference>
<dbReference type="RefSeq" id="WP_369279967.1">
    <property type="nucleotide sequence ID" value="NZ_JBJVMW010000048.1"/>
</dbReference>
<gene>
    <name evidence="7" type="ORF">ACKI1S_44945</name>
</gene>
<dbReference type="InterPro" id="IPR029068">
    <property type="entry name" value="Glyas_Bleomycin-R_OHBP_Dase"/>
</dbReference>
<keyword evidence="4" id="KW-0677">Repeat</keyword>
<evidence type="ECO:0000259" key="6">
    <source>
        <dbReference type="PROSITE" id="PS51819"/>
    </source>
</evidence>
<dbReference type="Pfam" id="PF14696">
    <property type="entry name" value="Glyoxalase_5"/>
    <property type="match status" value="1"/>
</dbReference>
<dbReference type="InterPro" id="IPR005956">
    <property type="entry name" value="4OHPhenylPyrv_dOase"/>
</dbReference>
<reference evidence="7 8" key="1">
    <citation type="submission" date="2024-12" db="EMBL/GenBank/DDBJ databases">
        <title>Forecasting of Potato common scab and diversities of Pathogenic streptomyces spp. in china.</title>
        <authorList>
            <person name="Handique U."/>
            <person name="Wu J."/>
        </authorList>
    </citation>
    <scope>NUCLEOTIDE SEQUENCE [LARGE SCALE GENOMIC DNA]</scope>
    <source>
        <strain evidence="7 8">ZRIMU1585</strain>
    </source>
</reference>
<evidence type="ECO:0000256" key="2">
    <source>
        <dbReference type="ARBA" id="ARBA00005877"/>
    </source>
</evidence>
<evidence type="ECO:0000313" key="7">
    <source>
        <dbReference type="EMBL" id="MFM9653227.1"/>
    </source>
</evidence>
<dbReference type="CDD" id="cd08342">
    <property type="entry name" value="HPPD_N_like"/>
    <property type="match status" value="1"/>
</dbReference>
<comment type="similarity">
    <text evidence="2">Belongs to the 4HPPD family.</text>
</comment>
<evidence type="ECO:0000256" key="4">
    <source>
        <dbReference type="ARBA" id="ARBA00022737"/>
    </source>
</evidence>
<evidence type="ECO:0000313" key="8">
    <source>
        <dbReference type="Proteomes" id="UP001631993"/>
    </source>
</evidence>
<dbReference type="SUPFAM" id="SSF54593">
    <property type="entry name" value="Glyoxalase/Bleomycin resistance protein/Dihydroxybiphenyl dioxygenase"/>
    <property type="match status" value="1"/>
</dbReference>
<name>A0ABW9IYV7_STRGJ</name>
<accession>A0ABW9IYV7</accession>
<dbReference type="PROSITE" id="PS51819">
    <property type="entry name" value="VOC"/>
    <property type="match status" value="2"/>
</dbReference>
<dbReference type="Proteomes" id="UP001631993">
    <property type="component" value="Unassembled WGS sequence"/>
</dbReference>
<feature type="domain" description="VOC" evidence="6">
    <location>
        <begin position="146"/>
        <end position="286"/>
    </location>
</feature>
<evidence type="ECO:0000256" key="3">
    <source>
        <dbReference type="ARBA" id="ARBA00022723"/>
    </source>
</evidence>
<sequence length="327" mass="34544">MAVHDIAHVELFTRDKVSMVDHFVSAMGFTVAAEAVEVDRSSTLLRQGDVRLVVTTGHGIWGFLHQHGDGIADIALACDDVTATYEAARSAGAGPAPSRYGVPRLKAFGDVCHTLLPRHPAGSTPPGRRWVAAGTAPTPPVERIRLLDHVAVCAPPQTTADLAALYQDAFGFTRLSAPAEPPVLRSASERVTLALAAPAATATPQDPLVGFLERNGGPGVQSLAFRSPDIVSGVRELRARGMEFLPAPDAHDDRLAGHFPDLAGLRDAQVLAQGAPGAYLLQAFGRSPHERGTLSYDLVQRHGSPELGGAALMARYAALERHHVAVS</sequence>
<organism evidence="7 8">
    <name type="scientific">Streptomyces galilaeus</name>
    <dbReference type="NCBI Taxonomy" id="33899"/>
    <lineage>
        <taxon>Bacteria</taxon>
        <taxon>Bacillati</taxon>
        <taxon>Actinomycetota</taxon>
        <taxon>Actinomycetes</taxon>
        <taxon>Kitasatosporales</taxon>
        <taxon>Streptomycetaceae</taxon>
        <taxon>Streptomyces</taxon>
    </lineage>
</organism>
<dbReference type="Pfam" id="PF00903">
    <property type="entry name" value="Glyoxalase"/>
    <property type="match status" value="1"/>
</dbReference>
<protein>
    <submittedName>
        <fullName evidence="7">VOC family protein</fullName>
    </submittedName>
</protein>